<dbReference type="AlphaFoldDB" id="A0AAW1UHG7"/>
<dbReference type="EMBL" id="JARQZJ010000062">
    <property type="protein sequence ID" value="KAK9879632.1"/>
    <property type="molecule type" value="Genomic_DNA"/>
</dbReference>
<protein>
    <submittedName>
        <fullName evidence="1">Uncharacterized protein</fullName>
    </submittedName>
</protein>
<reference evidence="1 2" key="1">
    <citation type="submission" date="2023-03" db="EMBL/GenBank/DDBJ databases">
        <title>Genome insight into feeding habits of ladybird beetles.</title>
        <authorList>
            <person name="Li H.-S."/>
            <person name="Huang Y.-H."/>
            <person name="Pang H."/>
        </authorList>
    </citation>
    <scope>NUCLEOTIDE SEQUENCE [LARGE SCALE GENOMIC DNA]</scope>
    <source>
        <strain evidence="1">SYSU_2023b</strain>
        <tissue evidence="1">Whole body</tissue>
    </source>
</reference>
<dbReference type="Proteomes" id="UP001431783">
    <property type="component" value="Unassembled WGS sequence"/>
</dbReference>
<comment type="caution">
    <text evidence="1">The sequence shown here is derived from an EMBL/GenBank/DDBJ whole genome shotgun (WGS) entry which is preliminary data.</text>
</comment>
<sequence>MCSFFKPAVESDVILDALLQFDIYEENVLKKNKDSAKAKNMDANVNVENEIVSENEQESINESITEPLFTKKNILTFDITLSSEQWAQIRPIKKIYKDGRAGDPLKED</sequence>
<gene>
    <name evidence="1" type="ORF">WA026_006698</name>
</gene>
<keyword evidence="2" id="KW-1185">Reference proteome</keyword>
<evidence type="ECO:0000313" key="1">
    <source>
        <dbReference type="EMBL" id="KAK9879632.1"/>
    </source>
</evidence>
<accession>A0AAW1UHG7</accession>
<name>A0AAW1UHG7_9CUCU</name>
<evidence type="ECO:0000313" key="2">
    <source>
        <dbReference type="Proteomes" id="UP001431783"/>
    </source>
</evidence>
<organism evidence="1 2">
    <name type="scientific">Henosepilachna vigintioctopunctata</name>
    <dbReference type="NCBI Taxonomy" id="420089"/>
    <lineage>
        <taxon>Eukaryota</taxon>
        <taxon>Metazoa</taxon>
        <taxon>Ecdysozoa</taxon>
        <taxon>Arthropoda</taxon>
        <taxon>Hexapoda</taxon>
        <taxon>Insecta</taxon>
        <taxon>Pterygota</taxon>
        <taxon>Neoptera</taxon>
        <taxon>Endopterygota</taxon>
        <taxon>Coleoptera</taxon>
        <taxon>Polyphaga</taxon>
        <taxon>Cucujiformia</taxon>
        <taxon>Coccinelloidea</taxon>
        <taxon>Coccinellidae</taxon>
        <taxon>Epilachninae</taxon>
        <taxon>Epilachnini</taxon>
        <taxon>Henosepilachna</taxon>
    </lineage>
</organism>
<proteinExistence type="predicted"/>